<dbReference type="OrthoDB" id="542299at2759"/>
<name>A0A0D2KAE9_9CHLO</name>
<feature type="compositionally biased region" description="Low complexity" evidence="1">
    <location>
        <begin position="178"/>
        <end position="193"/>
    </location>
</feature>
<protein>
    <recommendedName>
        <fullName evidence="2">Peroxin/Ferlin domain-containing protein</fullName>
    </recommendedName>
</protein>
<feature type="domain" description="Peroxin/Ferlin" evidence="2">
    <location>
        <begin position="47"/>
        <end position="86"/>
    </location>
</feature>
<organism evidence="3 4">
    <name type="scientific">Monoraphidium neglectum</name>
    <dbReference type="NCBI Taxonomy" id="145388"/>
    <lineage>
        <taxon>Eukaryota</taxon>
        <taxon>Viridiplantae</taxon>
        <taxon>Chlorophyta</taxon>
        <taxon>core chlorophytes</taxon>
        <taxon>Chlorophyceae</taxon>
        <taxon>CS clade</taxon>
        <taxon>Sphaeropleales</taxon>
        <taxon>Selenastraceae</taxon>
        <taxon>Monoraphidium</taxon>
    </lineage>
</organism>
<evidence type="ECO:0000259" key="2">
    <source>
        <dbReference type="SMART" id="SM00694"/>
    </source>
</evidence>
<dbReference type="AlphaFoldDB" id="A0A0D2KAE9"/>
<reference evidence="3 4" key="1">
    <citation type="journal article" date="2013" name="BMC Genomics">
        <title>Reconstruction of the lipid metabolism for the microalga Monoraphidium neglectum from its genome sequence reveals characteristics suitable for biofuel production.</title>
        <authorList>
            <person name="Bogen C."/>
            <person name="Al-Dilaimi A."/>
            <person name="Albersmeier A."/>
            <person name="Wichmann J."/>
            <person name="Grundmann M."/>
            <person name="Rupp O."/>
            <person name="Lauersen K.J."/>
            <person name="Blifernez-Klassen O."/>
            <person name="Kalinowski J."/>
            <person name="Goesmann A."/>
            <person name="Mussgnug J.H."/>
            <person name="Kruse O."/>
        </authorList>
    </citation>
    <scope>NUCLEOTIDE SEQUENCE [LARGE SCALE GENOMIC DNA]</scope>
    <source>
        <strain evidence="3 4">SAG 48.87</strain>
    </source>
</reference>
<evidence type="ECO:0000256" key="1">
    <source>
        <dbReference type="SAM" id="MobiDB-lite"/>
    </source>
</evidence>
<dbReference type="KEGG" id="mng:MNEG_14960"/>
<dbReference type="Proteomes" id="UP000054498">
    <property type="component" value="Unassembled WGS sequence"/>
</dbReference>
<dbReference type="SMART" id="SM00694">
    <property type="entry name" value="DysFC"/>
    <property type="match status" value="1"/>
</dbReference>
<evidence type="ECO:0000313" key="3">
    <source>
        <dbReference type="EMBL" id="KIY93003.1"/>
    </source>
</evidence>
<dbReference type="GO" id="GO:0016020">
    <property type="term" value="C:membrane"/>
    <property type="evidence" value="ECO:0007669"/>
    <property type="project" value="InterPro"/>
</dbReference>
<keyword evidence="4" id="KW-1185">Reference proteome</keyword>
<feature type="region of interest" description="Disordered" evidence="1">
    <location>
        <begin position="151"/>
        <end position="194"/>
    </location>
</feature>
<dbReference type="STRING" id="145388.A0A0D2KAE9"/>
<dbReference type="GeneID" id="25732574"/>
<proteinExistence type="predicted"/>
<dbReference type="RefSeq" id="XP_013892023.1">
    <property type="nucleotide sequence ID" value="XM_014036569.1"/>
</dbReference>
<feature type="region of interest" description="Disordered" evidence="1">
    <location>
        <begin position="232"/>
        <end position="255"/>
    </location>
</feature>
<sequence length="670" mass="67597">MASSSLAFSGPALQTRDAPGRLLRSLRGWEWEGPWEVEASGDVDAEGWAYAFDWPGLKYPPSPGSGLKKSHDFVRRRRWVRRRRQSALPSTVLDITPAGGAADGGKQAAGSGEVWVRKVLGLVDPGGSVPLPHNWQKHSKQLQVRPVLPAPHDAAAGAGGHAEVAPDEASVGPPPLRAPGTPVPGAAAGAPAPSHSWSFGASAGQHSIALSGLEDGATRLLCCKTLSAAAGDGEDDGAAARGAPGGGGGAAVGSPRRAARRAPSCWVSACTESVQLYASSGLESVSDWQLVARPPLVLLNHLPVTAHYALWERSPLGGPPALRQQGRMEGGGATNVYSVDMRQQVLLTFWPDGCAWPRDAPPVVVSDGFLGADAGVTQAASGRLPDGFPVAYANSSANVNLRVNMSRDLDLELVESQRLRAAGARAAAAGGAAAAAAATHGDAAAEGLRLSAGAALAHGRPLTLHLWVPLWVVNATQLPITAGLVLTAPGADPAGTGDPAAAGAGDGGAGGPLRVLDTDAYSPPAPPLGQVTVMPHSIELLSFPDAAAAAVAAVAGGDAAWGVAVRVMGSRWSAPLQLLQAATAAAAAGGGGAPSSSSAEAVAAASAAVDAARLPRLEPVVIRARAKPDGTQHEVTARVEGAGGGLQRCSVLRLEPHLVVRSPSGARSAA</sequence>
<dbReference type="InterPro" id="IPR006614">
    <property type="entry name" value="Peroxin/Ferlin"/>
</dbReference>
<dbReference type="EMBL" id="KK105124">
    <property type="protein sequence ID" value="KIY93003.1"/>
    <property type="molecule type" value="Genomic_DNA"/>
</dbReference>
<gene>
    <name evidence="3" type="ORF">MNEG_14960</name>
</gene>
<accession>A0A0D2KAE9</accession>
<evidence type="ECO:0000313" key="4">
    <source>
        <dbReference type="Proteomes" id="UP000054498"/>
    </source>
</evidence>